<feature type="transmembrane region" description="Helical" evidence="6">
    <location>
        <begin position="130"/>
        <end position="152"/>
    </location>
</feature>
<keyword evidence="4 6" id="KW-0472">Membrane</keyword>
<feature type="transmembrane region" description="Helical" evidence="6">
    <location>
        <begin position="159"/>
        <end position="179"/>
    </location>
</feature>
<evidence type="ECO:0000256" key="2">
    <source>
        <dbReference type="ARBA" id="ARBA00022692"/>
    </source>
</evidence>
<dbReference type="Pfam" id="PF07690">
    <property type="entry name" value="MFS_1"/>
    <property type="match status" value="1"/>
</dbReference>
<dbReference type="EMBL" id="CP061281">
    <property type="protein sequence ID" value="QNS02375.1"/>
    <property type="molecule type" value="Genomic_DNA"/>
</dbReference>
<feature type="transmembrane region" description="Helical" evidence="6">
    <location>
        <begin position="405"/>
        <end position="428"/>
    </location>
</feature>
<keyword evidence="2 6" id="KW-0812">Transmembrane</keyword>
<feature type="region of interest" description="Disordered" evidence="5">
    <location>
        <begin position="1"/>
        <end position="34"/>
    </location>
</feature>
<evidence type="ECO:0000313" key="9">
    <source>
        <dbReference type="Proteomes" id="UP000516428"/>
    </source>
</evidence>
<dbReference type="InterPro" id="IPR036259">
    <property type="entry name" value="MFS_trans_sf"/>
</dbReference>
<feature type="compositionally biased region" description="Low complexity" evidence="5">
    <location>
        <begin position="18"/>
        <end position="31"/>
    </location>
</feature>
<evidence type="ECO:0000256" key="1">
    <source>
        <dbReference type="ARBA" id="ARBA00004651"/>
    </source>
</evidence>
<accession>A0A7H1B0X0</accession>
<evidence type="ECO:0000313" key="8">
    <source>
        <dbReference type="EMBL" id="QNS02375.1"/>
    </source>
</evidence>
<comment type="subcellular location">
    <subcellularLocation>
        <location evidence="1">Cell membrane</location>
        <topology evidence="1">Multi-pass membrane protein</topology>
    </subcellularLocation>
</comment>
<dbReference type="AlphaFoldDB" id="A0A7H1B0X0"/>
<dbReference type="SUPFAM" id="SSF103473">
    <property type="entry name" value="MFS general substrate transporter"/>
    <property type="match status" value="1"/>
</dbReference>
<feature type="transmembrane region" description="Helical" evidence="6">
    <location>
        <begin position="281"/>
        <end position="304"/>
    </location>
</feature>
<evidence type="ECO:0000256" key="5">
    <source>
        <dbReference type="SAM" id="MobiDB-lite"/>
    </source>
</evidence>
<dbReference type="GO" id="GO:0022857">
    <property type="term" value="F:transmembrane transporter activity"/>
    <property type="evidence" value="ECO:0007669"/>
    <property type="project" value="InterPro"/>
</dbReference>
<evidence type="ECO:0000256" key="6">
    <source>
        <dbReference type="SAM" id="Phobius"/>
    </source>
</evidence>
<feature type="domain" description="Major facilitator superfamily (MFS) profile" evidence="7">
    <location>
        <begin position="38"/>
        <end position="431"/>
    </location>
</feature>
<dbReference type="Gene3D" id="1.20.1250.20">
    <property type="entry name" value="MFS general substrate transporter like domains"/>
    <property type="match status" value="2"/>
</dbReference>
<gene>
    <name evidence="8" type="ORF">IAG42_01280</name>
</gene>
<dbReference type="PANTHER" id="PTHR23501:SF197">
    <property type="entry name" value="COMD"/>
    <property type="match status" value="1"/>
</dbReference>
<dbReference type="GO" id="GO:0005886">
    <property type="term" value="C:plasma membrane"/>
    <property type="evidence" value="ECO:0007669"/>
    <property type="project" value="UniProtKB-SubCell"/>
</dbReference>
<keyword evidence="3 6" id="KW-1133">Transmembrane helix</keyword>
<feature type="transmembrane region" description="Helical" evidence="6">
    <location>
        <begin position="73"/>
        <end position="98"/>
    </location>
</feature>
<dbReference type="PANTHER" id="PTHR23501">
    <property type="entry name" value="MAJOR FACILITATOR SUPERFAMILY"/>
    <property type="match status" value="1"/>
</dbReference>
<dbReference type="InterPro" id="IPR020846">
    <property type="entry name" value="MFS_dom"/>
</dbReference>
<dbReference type="PROSITE" id="PS50850">
    <property type="entry name" value="MFS"/>
    <property type="match status" value="1"/>
</dbReference>
<dbReference type="RefSeq" id="WP_188335130.1">
    <property type="nucleotide sequence ID" value="NZ_CP061281.1"/>
</dbReference>
<evidence type="ECO:0000259" key="7">
    <source>
        <dbReference type="PROSITE" id="PS50850"/>
    </source>
</evidence>
<proteinExistence type="predicted"/>
<name>A0A7H1B0X0_9ACTN</name>
<evidence type="ECO:0000256" key="3">
    <source>
        <dbReference type="ARBA" id="ARBA00022989"/>
    </source>
</evidence>
<feature type="compositionally biased region" description="Polar residues" evidence="5">
    <location>
        <begin position="1"/>
        <end position="10"/>
    </location>
</feature>
<keyword evidence="9" id="KW-1185">Reference proteome</keyword>
<feature type="transmembrane region" description="Helical" evidence="6">
    <location>
        <begin position="41"/>
        <end position="61"/>
    </location>
</feature>
<feature type="transmembrane region" description="Helical" evidence="6">
    <location>
        <begin position="316"/>
        <end position="337"/>
    </location>
</feature>
<sequence>MRDSTATQDPGQLPAAPETHGSAGEATAAAPPAHPSRSVPALWLAPIAAPLSMGIAGPSLVLDAVARDLDTSVAAVTWSVTAFGWGASVGTPLAAGLLRYRGTRAALTVSALLVAAGASLVMSAPVLPALIVGSASQALGAAGLTTVALQLARSPRRMGLVTASLAVTGSTAPLVGSLAGDLLSWRAALTLPLIGLLGVPAVRRRVTEGPATEHAAQTEEADRFDLTGALLLTALATALVMIPHRPAVAAVFAVIALVALALRLRARPRGFVPADVVRRPAFLLAALPAFVLAVVNFGLVYAVSGRLADDTGWSSGAIGAAMVWPMLLGGALSWFVVAASVRTGHRPIVLALLALGATAPVVTWLGGGAALLLGAQALSSVAASSGQGVFSVRAADAVPERERPAAIGLFTLCYLLGAAFGPALVTLLPTA</sequence>
<dbReference type="KEGG" id="sxn:IAG42_01280"/>
<feature type="transmembrane region" description="Helical" evidence="6">
    <location>
        <begin position="248"/>
        <end position="266"/>
    </location>
</feature>
<organism evidence="8 9">
    <name type="scientific">Streptomyces xanthii</name>
    <dbReference type="NCBI Taxonomy" id="2768069"/>
    <lineage>
        <taxon>Bacteria</taxon>
        <taxon>Bacillati</taxon>
        <taxon>Actinomycetota</taxon>
        <taxon>Actinomycetes</taxon>
        <taxon>Kitasatosporales</taxon>
        <taxon>Streptomycetaceae</taxon>
        <taxon>Streptomyces</taxon>
    </lineage>
</organism>
<dbReference type="Proteomes" id="UP000516428">
    <property type="component" value="Chromosome"/>
</dbReference>
<reference evidence="8 9" key="1">
    <citation type="submission" date="2020-09" db="EMBL/GenBank/DDBJ databases">
        <title>A novel species.</title>
        <authorList>
            <person name="Gao J."/>
        </authorList>
    </citation>
    <scope>NUCLEOTIDE SEQUENCE [LARGE SCALE GENOMIC DNA]</scope>
    <source>
        <strain evidence="8 9">CRXT-Y-14</strain>
    </source>
</reference>
<feature type="transmembrane region" description="Helical" evidence="6">
    <location>
        <begin position="349"/>
        <end position="373"/>
    </location>
</feature>
<protein>
    <submittedName>
        <fullName evidence="8">MFS transporter</fullName>
    </submittedName>
</protein>
<dbReference type="InterPro" id="IPR011701">
    <property type="entry name" value="MFS"/>
</dbReference>
<evidence type="ECO:0000256" key="4">
    <source>
        <dbReference type="ARBA" id="ARBA00023136"/>
    </source>
</evidence>
<feature type="transmembrane region" description="Helical" evidence="6">
    <location>
        <begin position="105"/>
        <end position="124"/>
    </location>
</feature>